<proteinExistence type="inferred from homology"/>
<gene>
    <name evidence="7" type="ORF">EZ216_18575</name>
</gene>
<protein>
    <recommendedName>
        <fullName evidence="2 4">acylphosphatase</fullName>
        <ecNumber evidence="2 4">3.6.1.7</ecNumber>
    </recommendedName>
</protein>
<dbReference type="InterPro" id="IPR017968">
    <property type="entry name" value="Acylphosphatase_CS"/>
</dbReference>
<dbReference type="EC" id="3.6.1.7" evidence="2 4"/>
<dbReference type="PANTHER" id="PTHR47268:SF4">
    <property type="entry name" value="ACYLPHOSPHATASE"/>
    <property type="match status" value="1"/>
</dbReference>
<feature type="active site" evidence="4">
    <location>
        <position position="24"/>
    </location>
</feature>
<dbReference type="SUPFAM" id="SSF54975">
    <property type="entry name" value="Acylphosphatase/BLUF domain-like"/>
    <property type="match status" value="1"/>
</dbReference>
<comment type="catalytic activity">
    <reaction evidence="3 4">
        <text>an acyl phosphate + H2O = a carboxylate + phosphate + H(+)</text>
        <dbReference type="Rhea" id="RHEA:14965"/>
        <dbReference type="ChEBI" id="CHEBI:15377"/>
        <dbReference type="ChEBI" id="CHEBI:15378"/>
        <dbReference type="ChEBI" id="CHEBI:29067"/>
        <dbReference type="ChEBI" id="CHEBI:43474"/>
        <dbReference type="ChEBI" id="CHEBI:59918"/>
        <dbReference type="EC" id="3.6.1.7"/>
    </reaction>
</comment>
<dbReference type="Gene3D" id="3.30.70.100">
    <property type="match status" value="1"/>
</dbReference>
<dbReference type="EMBL" id="SMLK01000007">
    <property type="protein sequence ID" value="TFY97724.1"/>
    <property type="molecule type" value="Genomic_DNA"/>
</dbReference>
<evidence type="ECO:0000256" key="3">
    <source>
        <dbReference type="ARBA" id="ARBA00047645"/>
    </source>
</evidence>
<reference evidence="7 8" key="1">
    <citation type="submission" date="2019-03" db="EMBL/GenBank/DDBJ databases">
        <title>Ramlibacter sp. 18x22-1, whole genome shotgun sequence.</title>
        <authorList>
            <person name="Zhang X."/>
            <person name="Feng G."/>
            <person name="Zhu H."/>
        </authorList>
    </citation>
    <scope>NUCLEOTIDE SEQUENCE [LARGE SCALE GENOMIC DNA]</scope>
    <source>
        <strain evidence="7 8">18x22-1</strain>
    </source>
</reference>
<dbReference type="Pfam" id="PF00708">
    <property type="entry name" value="Acylphosphatase"/>
    <property type="match status" value="1"/>
</dbReference>
<comment type="similarity">
    <text evidence="1 5">Belongs to the acylphosphatase family.</text>
</comment>
<evidence type="ECO:0000313" key="8">
    <source>
        <dbReference type="Proteomes" id="UP000297839"/>
    </source>
</evidence>
<dbReference type="InterPro" id="IPR020456">
    <property type="entry name" value="Acylphosphatase"/>
</dbReference>
<feature type="active site" evidence="4">
    <location>
        <position position="42"/>
    </location>
</feature>
<organism evidence="7 8">
    <name type="scientific">Ramlibacter humi</name>
    <dbReference type="NCBI Taxonomy" id="2530451"/>
    <lineage>
        <taxon>Bacteria</taxon>
        <taxon>Pseudomonadati</taxon>
        <taxon>Pseudomonadota</taxon>
        <taxon>Betaproteobacteria</taxon>
        <taxon>Burkholderiales</taxon>
        <taxon>Comamonadaceae</taxon>
        <taxon>Ramlibacter</taxon>
    </lineage>
</organism>
<dbReference type="RefSeq" id="WP_135251277.1">
    <property type="nucleotide sequence ID" value="NZ_SMLK01000007.1"/>
</dbReference>
<evidence type="ECO:0000256" key="4">
    <source>
        <dbReference type="PROSITE-ProRule" id="PRU00520"/>
    </source>
</evidence>
<dbReference type="PANTHER" id="PTHR47268">
    <property type="entry name" value="ACYLPHOSPHATASE"/>
    <property type="match status" value="1"/>
</dbReference>
<dbReference type="AlphaFoldDB" id="A0A4Z0BHX4"/>
<dbReference type="OrthoDB" id="5295388at2"/>
<dbReference type="Proteomes" id="UP000297839">
    <property type="component" value="Unassembled WGS sequence"/>
</dbReference>
<dbReference type="GO" id="GO:0003998">
    <property type="term" value="F:acylphosphatase activity"/>
    <property type="evidence" value="ECO:0007669"/>
    <property type="project" value="UniProtKB-EC"/>
</dbReference>
<dbReference type="PROSITE" id="PS00151">
    <property type="entry name" value="ACYLPHOSPHATASE_2"/>
    <property type="match status" value="1"/>
</dbReference>
<evidence type="ECO:0000256" key="1">
    <source>
        <dbReference type="ARBA" id="ARBA00005614"/>
    </source>
</evidence>
<keyword evidence="8" id="KW-1185">Reference proteome</keyword>
<evidence type="ECO:0000256" key="5">
    <source>
        <dbReference type="RuleBase" id="RU004168"/>
    </source>
</evidence>
<feature type="domain" description="Acylphosphatase-like" evidence="6">
    <location>
        <begin position="9"/>
        <end position="96"/>
    </location>
</feature>
<evidence type="ECO:0000313" key="7">
    <source>
        <dbReference type="EMBL" id="TFY97724.1"/>
    </source>
</evidence>
<dbReference type="PROSITE" id="PS51160">
    <property type="entry name" value="ACYLPHOSPHATASE_3"/>
    <property type="match status" value="1"/>
</dbReference>
<accession>A0A4Z0BHX4</accession>
<evidence type="ECO:0000256" key="2">
    <source>
        <dbReference type="ARBA" id="ARBA00012150"/>
    </source>
</evidence>
<keyword evidence="4" id="KW-0378">Hydrolase</keyword>
<comment type="caution">
    <text evidence="7">The sequence shown here is derived from an EMBL/GenBank/DDBJ whole genome shotgun (WGS) entry which is preliminary data.</text>
</comment>
<sequence length="98" mass="10711">MSAAETSATRLVRVHGLVQGVGYRWACVQHARALGLLGWVRNRGDGTVEALLQGPASHVEQMCAWMRDEVPSAQVDQLEVLDAPPVPHLDGFEQRPTI</sequence>
<name>A0A4Z0BHX4_9BURK</name>
<evidence type="ECO:0000259" key="6">
    <source>
        <dbReference type="PROSITE" id="PS51160"/>
    </source>
</evidence>
<dbReference type="InterPro" id="IPR001792">
    <property type="entry name" value="Acylphosphatase-like_dom"/>
</dbReference>
<dbReference type="PRINTS" id="PR00112">
    <property type="entry name" value="ACYLPHPHTASE"/>
</dbReference>
<dbReference type="InterPro" id="IPR036046">
    <property type="entry name" value="Acylphosphatase-like_dom_sf"/>
</dbReference>